<dbReference type="EMBL" id="CAJNOI010002596">
    <property type="protein sequence ID" value="CAF1483512.1"/>
    <property type="molecule type" value="Genomic_DNA"/>
</dbReference>
<evidence type="ECO:0000313" key="2">
    <source>
        <dbReference type="EMBL" id="CAF1639231.1"/>
    </source>
</evidence>
<evidence type="ECO:0000313" key="1">
    <source>
        <dbReference type="EMBL" id="CAF1483512.1"/>
    </source>
</evidence>
<dbReference type="Proteomes" id="UP000663832">
    <property type="component" value="Unassembled WGS sequence"/>
</dbReference>
<evidence type="ECO:0000313" key="4">
    <source>
        <dbReference type="Proteomes" id="UP000663877"/>
    </source>
</evidence>
<keyword evidence="3" id="KW-1185">Reference proteome</keyword>
<gene>
    <name evidence="1" type="ORF">BJG266_LOCUS42201</name>
    <name evidence="2" type="ORF">QVE165_LOCUS59067</name>
</gene>
<protein>
    <submittedName>
        <fullName evidence="1">Uncharacterized protein</fullName>
    </submittedName>
</protein>
<dbReference type="AlphaFoldDB" id="A0A815S152"/>
<sequence>MFAVQIGRPRRVAKGDTHMWMQKRITNEPNSDSIQSIDHETYGQVGSAKDTDASGEVHLWMRLNGEDMADSNTIQTVDADTTVSVCQAVIKMEAGDKLELMFSTDVTKGKLSFVISQPEGEETIPRMSMGVSTIY</sequence>
<proteinExistence type="predicted"/>
<reference evidence="1" key="1">
    <citation type="submission" date="2021-02" db="EMBL/GenBank/DDBJ databases">
        <authorList>
            <person name="Nowell W R."/>
        </authorList>
    </citation>
    <scope>NUCLEOTIDE SEQUENCE</scope>
</reference>
<organism evidence="1 4">
    <name type="scientific">Adineta steineri</name>
    <dbReference type="NCBI Taxonomy" id="433720"/>
    <lineage>
        <taxon>Eukaryota</taxon>
        <taxon>Metazoa</taxon>
        <taxon>Spiralia</taxon>
        <taxon>Gnathifera</taxon>
        <taxon>Rotifera</taxon>
        <taxon>Eurotatoria</taxon>
        <taxon>Bdelloidea</taxon>
        <taxon>Adinetida</taxon>
        <taxon>Adinetidae</taxon>
        <taxon>Adineta</taxon>
    </lineage>
</organism>
<dbReference type="Proteomes" id="UP000663877">
    <property type="component" value="Unassembled WGS sequence"/>
</dbReference>
<dbReference type="OrthoDB" id="10077854at2759"/>
<dbReference type="EMBL" id="CAJNOM010002916">
    <property type="protein sequence ID" value="CAF1639231.1"/>
    <property type="molecule type" value="Genomic_DNA"/>
</dbReference>
<comment type="caution">
    <text evidence="1">The sequence shown here is derived from an EMBL/GenBank/DDBJ whole genome shotgun (WGS) entry which is preliminary data.</text>
</comment>
<evidence type="ECO:0000313" key="3">
    <source>
        <dbReference type="Proteomes" id="UP000663832"/>
    </source>
</evidence>
<name>A0A815S152_9BILA</name>
<accession>A0A815S152</accession>